<dbReference type="GO" id="GO:0016987">
    <property type="term" value="F:sigma factor activity"/>
    <property type="evidence" value="ECO:0007669"/>
    <property type="project" value="UniProtKB-KW"/>
</dbReference>
<dbReference type="Pfam" id="PF04542">
    <property type="entry name" value="Sigma70_r2"/>
    <property type="match status" value="1"/>
</dbReference>
<keyword evidence="3" id="KW-0731">Sigma factor</keyword>
<evidence type="ECO:0000256" key="2">
    <source>
        <dbReference type="ARBA" id="ARBA00023015"/>
    </source>
</evidence>
<evidence type="ECO:0000256" key="1">
    <source>
        <dbReference type="ARBA" id="ARBA00010641"/>
    </source>
</evidence>
<dbReference type="InterPro" id="IPR014284">
    <property type="entry name" value="RNA_pol_sigma-70_dom"/>
</dbReference>
<dbReference type="NCBIfam" id="TIGR02937">
    <property type="entry name" value="sigma70-ECF"/>
    <property type="match status" value="1"/>
</dbReference>
<sequence>MKTKEFKERVISMSERLYPMVSRMLGNSTNAEDAIQEIMIKLWERRRQIKNHPNLPAFIFLTARNHCLDLIKKKKPPEASYDVQTQLLASAPEHDSFEWRELKGNIEKVLERLPEQQKEVMIMRDLDGMEFTEIAELTTLRVDHIRVLLSRARQQVAIELQKTYSYGKGGIKKLMEKYAAGHSTLEEEELLIKNSTDNESIETQWFKYVKGKKQNPKTGFNDKIWEAIKKKKKEANQKAYNWWYVDSSVPPISVVLLKASANPRNEKPCRKRGFIKRGFGYV</sequence>
<accession>S7X5I8</accession>
<proteinExistence type="inferred from homology"/>
<comment type="similarity">
    <text evidence="1">Belongs to the sigma-70 factor family. ECF subfamily.</text>
</comment>
<dbReference type="PATRIC" id="fig|641524.5.peg.420"/>
<dbReference type="PANTHER" id="PTHR43133:SF8">
    <property type="entry name" value="RNA POLYMERASE SIGMA FACTOR HI_1459-RELATED"/>
    <property type="match status" value="1"/>
</dbReference>
<protein>
    <submittedName>
        <fullName evidence="8">RNA polymerase ECF-type sigma factor</fullName>
    </submittedName>
</protein>
<evidence type="ECO:0000259" key="7">
    <source>
        <dbReference type="Pfam" id="PF08281"/>
    </source>
</evidence>
<dbReference type="GO" id="GO:0006352">
    <property type="term" value="P:DNA-templated transcription initiation"/>
    <property type="evidence" value="ECO:0007669"/>
    <property type="project" value="InterPro"/>
</dbReference>
<evidence type="ECO:0000259" key="6">
    <source>
        <dbReference type="Pfam" id="PF04542"/>
    </source>
</evidence>
<organism evidence="8 9">
    <name type="scientific">Cyclobacterium qasimii M12-11B</name>
    <dbReference type="NCBI Taxonomy" id="641524"/>
    <lineage>
        <taxon>Bacteria</taxon>
        <taxon>Pseudomonadati</taxon>
        <taxon>Bacteroidota</taxon>
        <taxon>Cytophagia</taxon>
        <taxon>Cytophagales</taxon>
        <taxon>Cyclobacteriaceae</taxon>
        <taxon>Cyclobacterium</taxon>
    </lineage>
</organism>
<dbReference type="RefSeq" id="WP_020890218.1">
    <property type="nucleotide sequence ID" value="NZ_ATNM01000018.1"/>
</dbReference>
<evidence type="ECO:0000313" key="9">
    <source>
        <dbReference type="Proteomes" id="UP000014974"/>
    </source>
</evidence>
<evidence type="ECO:0000256" key="5">
    <source>
        <dbReference type="ARBA" id="ARBA00023163"/>
    </source>
</evidence>
<dbReference type="CDD" id="cd06171">
    <property type="entry name" value="Sigma70_r4"/>
    <property type="match status" value="1"/>
</dbReference>
<reference evidence="8 9" key="1">
    <citation type="journal article" date="2013" name="Genome Announc.">
        <title>Draft Genome Sequence of Cyclobacterium qasimii Strain M12-11BT, Isolated from Arctic Marine Sediment.</title>
        <authorList>
            <person name="Shivaji S."/>
            <person name="Ara S."/>
            <person name="Singh A."/>
            <person name="Kumar Pinnaka A."/>
        </authorList>
    </citation>
    <scope>NUCLEOTIDE SEQUENCE [LARGE SCALE GENOMIC DNA]</scope>
    <source>
        <strain evidence="8 9">M12-11B</strain>
    </source>
</reference>
<keyword evidence="5" id="KW-0804">Transcription</keyword>
<dbReference type="Gene3D" id="1.10.10.10">
    <property type="entry name" value="Winged helix-like DNA-binding domain superfamily/Winged helix DNA-binding domain"/>
    <property type="match status" value="1"/>
</dbReference>
<keyword evidence="2" id="KW-0805">Transcription regulation</keyword>
<dbReference type="SUPFAM" id="SSF88659">
    <property type="entry name" value="Sigma3 and sigma4 domains of RNA polymerase sigma factors"/>
    <property type="match status" value="1"/>
</dbReference>
<dbReference type="Gene3D" id="1.10.1740.10">
    <property type="match status" value="1"/>
</dbReference>
<name>S7X5I8_9BACT</name>
<evidence type="ECO:0000313" key="8">
    <source>
        <dbReference type="EMBL" id="EPR71348.1"/>
    </source>
</evidence>
<feature type="domain" description="RNA polymerase sigma-70 region 2" evidence="6">
    <location>
        <begin position="16"/>
        <end position="75"/>
    </location>
</feature>
<feature type="domain" description="RNA polymerase sigma factor 70 region 4 type 2" evidence="7">
    <location>
        <begin position="105"/>
        <end position="155"/>
    </location>
</feature>
<dbReference type="EMBL" id="ATNM01000018">
    <property type="protein sequence ID" value="EPR71348.1"/>
    <property type="molecule type" value="Genomic_DNA"/>
</dbReference>
<dbReference type="InterPro" id="IPR013325">
    <property type="entry name" value="RNA_pol_sigma_r2"/>
</dbReference>
<dbReference type="GO" id="GO:0003677">
    <property type="term" value="F:DNA binding"/>
    <property type="evidence" value="ECO:0007669"/>
    <property type="project" value="UniProtKB-KW"/>
</dbReference>
<dbReference type="InterPro" id="IPR013249">
    <property type="entry name" value="RNA_pol_sigma70_r4_t2"/>
</dbReference>
<comment type="caution">
    <text evidence="8">The sequence shown here is derived from an EMBL/GenBank/DDBJ whole genome shotgun (WGS) entry which is preliminary data.</text>
</comment>
<evidence type="ECO:0000256" key="3">
    <source>
        <dbReference type="ARBA" id="ARBA00023082"/>
    </source>
</evidence>
<evidence type="ECO:0000256" key="4">
    <source>
        <dbReference type="ARBA" id="ARBA00023125"/>
    </source>
</evidence>
<dbReference type="Pfam" id="PF08281">
    <property type="entry name" value="Sigma70_r4_2"/>
    <property type="match status" value="1"/>
</dbReference>
<dbReference type="InterPro" id="IPR007627">
    <property type="entry name" value="RNA_pol_sigma70_r2"/>
</dbReference>
<dbReference type="InterPro" id="IPR013324">
    <property type="entry name" value="RNA_pol_sigma_r3/r4-like"/>
</dbReference>
<dbReference type="InterPro" id="IPR039425">
    <property type="entry name" value="RNA_pol_sigma-70-like"/>
</dbReference>
<dbReference type="SUPFAM" id="SSF88946">
    <property type="entry name" value="Sigma2 domain of RNA polymerase sigma factors"/>
    <property type="match status" value="1"/>
</dbReference>
<dbReference type="InterPro" id="IPR036388">
    <property type="entry name" value="WH-like_DNA-bd_sf"/>
</dbReference>
<dbReference type="Proteomes" id="UP000014974">
    <property type="component" value="Unassembled WGS sequence"/>
</dbReference>
<gene>
    <name evidence="8" type="ORF">ADICYQ_0426</name>
</gene>
<keyword evidence="4" id="KW-0238">DNA-binding</keyword>
<dbReference type="PANTHER" id="PTHR43133">
    <property type="entry name" value="RNA POLYMERASE ECF-TYPE SIGMA FACTO"/>
    <property type="match status" value="1"/>
</dbReference>
<dbReference type="eggNOG" id="COG1595">
    <property type="taxonomic scope" value="Bacteria"/>
</dbReference>
<dbReference type="AlphaFoldDB" id="S7X5I8"/>
<dbReference type="STRING" id="641524.ADICYQ_0426"/>